<sequence>MSVLSHQYARIILSYIIGLFFATVMSIRALWYIIRNPNDAFYNKDRKEMPSCLTDESLGTHGYIHLENVRLHYVVNGEEDKPLMLLLHGFPEFWYSWRHQLREFSKDYRVVAVDQRGYSDSDKPSGINSYKIANMVDDVKQLIPALGYRSCVLVGHDWGGAISWMFAARHPDMVDKLIIMNCPHPAVFRKYMSSHLAQFKKSWYMFLFLIPFIPEFYFRMTDYKMLNATFRSKRMGVVDKSKMTDEDMEAYKYAFSRPGCDTGSINYIRAMFHNKATRADFQKITNPTLLIWGCQDGALEKGMAPLAQPLVENLTIEYVEDASHWVQMDRPDRVNKLMKQFLTADN</sequence>
<keyword evidence="3" id="KW-1133">Transmembrane helix</keyword>
<keyword evidence="6" id="KW-1185">Reference proteome</keyword>
<feature type="domain" description="AB hydrolase-1" evidence="4">
    <location>
        <begin position="82"/>
        <end position="331"/>
    </location>
</feature>
<dbReference type="Gene3D" id="3.40.50.1820">
    <property type="entry name" value="alpha/beta hydrolase"/>
    <property type="match status" value="1"/>
</dbReference>
<comment type="similarity">
    <text evidence="2">Belongs to the AB hydrolase superfamily. Epoxide hydrolase family.</text>
</comment>
<organism evidence="5 6">
    <name type="scientific">Patella caerulea</name>
    <name type="common">Rayed Mediterranean limpet</name>
    <dbReference type="NCBI Taxonomy" id="87958"/>
    <lineage>
        <taxon>Eukaryota</taxon>
        <taxon>Metazoa</taxon>
        <taxon>Spiralia</taxon>
        <taxon>Lophotrochozoa</taxon>
        <taxon>Mollusca</taxon>
        <taxon>Gastropoda</taxon>
        <taxon>Patellogastropoda</taxon>
        <taxon>Patelloidea</taxon>
        <taxon>Patellidae</taxon>
        <taxon>Patella</taxon>
    </lineage>
</organism>
<accession>A0AAN8K497</accession>
<dbReference type="EMBL" id="JAZGQO010000003">
    <property type="protein sequence ID" value="KAK6189033.1"/>
    <property type="molecule type" value="Genomic_DNA"/>
</dbReference>
<feature type="transmembrane region" description="Helical" evidence="3">
    <location>
        <begin position="12"/>
        <end position="34"/>
    </location>
</feature>
<comment type="caution">
    <text evidence="5">The sequence shown here is derived from an EMBL/GenBank/DDBJ whole genome shotgun (WGS) entry which is preliminary data.</text>
</comment>
<keyword evidence="1" id="KW-0378">Hydrolase</keyword>
<dbReference type="PRINTS" id="PR00412">
    <property type="entry name" value="EPOXHYDRLASE"/>
</dbReference>
<dbReference type="InterPro" id="IPR000639">
    <property type="entry name" value="Epox_hydrolase-like"/>
</dbReference>
<dbReference type="SUPFAM" id="SSF53474">
    <property type="entry name" value="alpha/beta-Hydrolases"/>
    <property type="match status" value="1"/>
</dbReference>
<dbReference type="InterPro" id="IPR029058">
    <property type="entry name" value="AB_hydrolase_fold"/>
</dbReference>
<dbReference type="Proteomes" id="UP001347796">
    <property type="component" value="Unassembled WGS sequence"/>
</dbReference>
<dbReference type="PRINTS" id="PR00111">
    <property type="entry name" value="ABHYDROLASE"/>
</dbReference>
<name>A0AAN8K497_PATCE</name>
<evidence type="ECO:0000256" key="1">
    <source>
        <dbReference type="ARBA" id="ARBA00022801"/>
    </source>
</evidence>
<proteinExistence type="inferred from homology"/>
<evidence type="ECO:0000256" key="2">
    <source>
        <dbReference type="ARBA" id="ARBA00038334"/>
    </source>
</evidence>
<dbReference type="InterPro" id="IPR000073">
    <property type="entry name" value="AB_hydrolase_1"/>
</dbReference>
<keyword evidence="3" id="KW-0472">Membrane</keyword>
<protein>
    <recommendedName>
        <fullName evidence="4">AB hydrolase-1 domain-containing protein</fullName>
    </recommendedName>
</protein>
<gene>
    <name evidence="5" type="ORF">SNE40_005082</name>
</gene>
<reference evidence="5 6" key="1">
    <citation type="submission" date="2024-01" db="EMBL/GenBank/DDBJ databases">
        <title>The genome of the rayed Mediterranean limpet Patella caerulea (Linnaeus, 1758).</title>
        <authorList>
            <person name="Anh-Thu Weber A."/>
            <person name="Halstead-Nussloch G."/>
        </authorList>
    </citation>
    <scope>NUCLEOTIDE SEQUENCE [LARGE SCALE GENOMIC DNA]</scope>
    <source>
        <strain evidence="5">AATW-2023a</strain>
        <tissue evidence="5">Whole specimen</tissue>
    </source>
</reference>
<dbReference type="GO" id="GO:0004301">
    <property type="term" value="F:epoxide hydrolase activity"/>
    <property type="evidence" value="ECO:0007669"/>
    <property type="project" value="UniProtKB-ARBA"/>
</dbReference>
<dbReference type="Pfam" id="PF00561">
    <property type="entry name" value="Abhydrolase_1"/>
    <property type="match status" value="1"/>
</dbReference>
<dbReference type="PANTHER" id="PTHR43329">
    <property type="entry name" value="EPOXIDE HYDROLASE"/>
    <property type="match status" value="1"/>
</dbReference>
<keyword evidence="3" id="KW-0812">Transmembrane</keyword>
<evidence type="ECO:0000313" key="6">
    <source>
        <dbReference type="Proteomes" id="UP001347796"/>
    </source>
</evidence>
<evidence type="ECO:0000313" key="5">
    <source>
        <dbReference type="EMBL" id="KAK6189033.1"/>
    </source>
</evidence>
<dbReference type="AlphaFoldDB" id="A0AAN8K497"/>
<evidence type="ECO:0000256" key="3">
    <source>
        <dbReference type="SAM" id="Phobius"/>
    </source>
</evidence>
<evidence type="ECO:0000259" key="4">
    <source>
        <dbReference type="Pfam" id="PF00561"/>
    </source>
</evidence>